<dbReference type="GO" id="GO:0012505">
    <property type="term" value="C:endomembrane system"/>
    <property type="evidence" value="ECO:0007669"/>
    <property type="project" value="TreeGrafter"/>
</dbReference>
<dbReference type="GO" id="GO:0048278">
    <property type="term" value="P:vesicle docking"/>
    <property type="evidence" value="ECO:0007669"/>
    <property type="project" value="TreeGrafter"/>
</dbReference>
<evidence type="ECO:0000256" key="2">
    <source>
        <dbReference type="SAM" id="MobiDB-lite"/>
    </source>
</evidence>
<reference evidence="5" key="1">
    <citation type="submission" date="2021-01" db="EMBL/GenBank/DDBJ databases">
        <authorList>
            <person name="Corre E."/>
            <person name="Pelletier E."/>
            <person name="Niang G."/>
            <person name="Scheremetjew M."/>
            <person name="Finn R."/>
            <person name="Kale V."/>
            <person name="Holt S."/>
            <person name="Cochrane G."/>
            <person name="Meng A."/>
            <person name="Brown T."/>
            <person name="Cohen L."/>
        </authorList>
    </citation>
    <scope>NUCLEOTIDE SEQUENCE</scope>
    <source>
        <strain evidence="5">CCMP281</strain>
    </source>
</reference>
<feature type="transmembrane region" description="Helical" evidence="3">
    <location>
        <begin position="228"/>
        <end position="247"/>
    </location>
</feature>
<dbReference type="GO" id="GO:0000149">
    <property type="term" value="F:SNARE binding"/>
    <property type="evidence" value="ECO:0007669"/>
    <property type="project" value="TreeGrafter"/>
</dbReference>
<dbReference type="Gene3D" id="1.20.58.70">
    <property type="match status" value="1"/>
</dbReference>
<dbReference type="InterPro" id="IPR006012">
    <property type="entry name" value="Syntaxin/epimorphin_CS"/>
</dbReference>
<dbReference type="InterPro" id="IPR010989">
    <property type="entry name" value="SNARE"/>
</dbReference>
<protein>
    <recommendedName>
        <fullName evidence="4">t-SNARE coiled-coil homology domain-containing protein</fullName>
    </recommendedName>
</protein>
<keyword evidence="3" id="KW-1133">Transmembrane helix</keyword>
<dbReference type="GO" id="GO:0006886">
    <property type="term" value="P:intracellular protein transport"/>
    <property type="evidence" value="ECO:0007669"/>
    <property type="project" value="InterPro"/>
</dbReference>
<dbReference type="InterPro" id="IPR000727">
    <property type="entry name" value="T_SNARE_dom"/>
</dbReference>
<sequence length="250" mass="28446">MEDLVRTIGIISRNNNSLASLVAQMSVDSPADPEPRELRVLLQDTGQLARETGERLMTMQRADSLPTRQRTMLNKLNKDFQFVLRRFQQLAQQASQHARRRQQDRRHAGSSGPSVNELQEEPMYDEKHSLLEAERVQQEVQEKIEREASGRASIEAMAERERMIKQVETTVGEVNEIFVDLAGLVHEQGTHINHISTAIEKTAHETHRATDELRTASVYKSKVRSRTCCLYLAVVLAGGFILLSLMWRSS</sequence>
<proteinExistence type="inferred from homology"/>
<gene>
    <name evidence="5" type="ORF">HERI1096_LOCUS18319</name>
</gene>
<dbReference type="PANTHER" id="PTHR19957:SF38">
    <property type="entry name" value="LD27581P"/>
    <property type="match status" value="1"/>
</dbReference>
<feature type="domain" description="T-SNARE coiled-coil homology" evidence="4">
    <location>
        <begin position="154"/>
        <end position="216"/>
    </location>
</feature>
<dbReference type="PANTHER" id="PTHR19957">
    <property type="entry name" value="SYNTAXIN"/>
    <property type="match status" value="1"/>
</dbReference>
<evidence type="ECO:0000256" key="1">
    <source>
        <dbReference type="ARBA" id="ARBA00009063"/>
    </source>
</evidence>
<dbReference type="InterPro" id="IPR006011">
    <property type="entry name" value="Syntaxin_N"/>
</dbReference>
<dbReference type="CDD" id="cd15840">
    <property type="entry name" value="SNARE_Qa"/>
    <property type="match status" value="1"/>
</dbReference>
<evidence type="ECO:0000313" key="5">
    <source>
        <dbReference type="EMBL" id="CAE0117620.1"/>
    </source>
</evidence>
<dbReference type="GO" id="GO:0031201">
    <property type="term" value="C:SNARE complex"/>
    <property type="evidence" value="ECO:0007669"/>
    <property type="project" value="TreeGrafter"/>
</dbReference>
<dbReference type="GO" id="GO:0005484">
    <property type="term" value="F:SNAP receptor activity"/>
    <property type="evidence" value="ECO:0007669"/>
    <property type="project" value="InterPro"/>
</dbReference>
<keyword evidence="3" id="KW-0812">Transmembrane</keyword>
<feature type="region of interest" description="Disordered" evidence="2">
    <location>
        <begin position="93"/>
        <end position="122"/>
    </location>
</feature>
<comment type="similarity">
    <text evidence="1">Belongs to the syntaxin family.</text>
</comment>
<dbReference type="PROSITE" id="PS50192">
    <property type="entry name" value="T_SNARE"/>
    <property type="match status" value="1"/>
</dbReference>
<evidence type="ECO:0000256" key="3">
    <source>
        <dbReference type="SAM" id="Phobius"/>
    </source>
</evidence>
<dbReference type="Gene3D" id="1.20.5.110">
    <property type="match status" value="1"/>
</dbReference>
<dbReference type="SMART" id="SM00397">
    <property type="entry name" value="t_SNARE"/>
    <property type="match status" value="1"/>
</dbReference>
<dbReference type="InterPro" id="IPR045242">
    <property type="entry name" value="Syntaxin"/>
</dbReference>
<dbReference type="GO" id="GO:0006906">
    <property type="term" value="P:vesicle fusion"/>
    <property type="evidence" value="ECO:0007669"/>
    <property type="project" value="TreeGrafter"/>
</dbReference>
<accession>A0A7S3AXD3</accession>
<evidence type="ECO:0000259" key="4">
    <source>
        <dbReference type="PROSITE" id="PS50192"/>
    </source>
</evidence>
<organism evidence="5">
    <name type="scientific">Haptolina ericina</name>
    <dbReference type="NCBI Taxonomy" id="156174"/>
    <lineage>
        <taxon>Eukaryota</taxon>
        <taxon>Haptista</taxon>
        <taxon>Haptophyta</taxon>
        <taxon>Prymnesiophyceae</taxon>
        <taxon>Prymnesiales</taxon>
        <taxon>Prymnesiaceae</taxon>
        <taxon>Haptolina</taxon>
    </lineage>
</organism>
<dbReference type="Pfam" id="PF14523">
    <property type="entry name" value="Syntaxin_2"/>
    <property type="match status" value="1"/>
</dbReference>
<dbReference type="EMBL" id="HBHX01032950">
    <property type="protein sequence ID" value="CAE0117620.1"/>
    <property type="molecule type" value="Transcribed_RNA"/>
</dbReference>
<dbReference type="PROSITE" id="PS00914">
    <property type="entry name" value="SYNTAXIN"/>
    <property type="match status" value="1"/>
</dbReference>
<name>A0A7S3AXD3_9EUKA</name>
<dbReference type="AlphaFoldDB" id="A0A7S3AXD3"/>
<dbReference type="SUPFAM" id="SSF47661">
    <property type="entry name" value="t-snare proteins"/>
    <property type="match status" value="1"/>
</dbReference>
<keyword evidence="3" id="KW-0472">Membrane</keyword>